<organism evidence="3 4">
    <name type="scientific">Leifsonia naganoensis</name>
    <dbReference type="NCBI Taxonomy" id="150025"/>
    <lineage>
        <taxon>Bacteria</taxon>
        <taxon>Bacillati</taxon>
        <taxon>Actinomycetota</taxon>
        <taxon>Actinomycetes</taxon>
        <taxon>Micrococcales</taxon>
        <taxon>Microbacteriaceae</taxon>
        <taxon>Leifsonia</taxon>
    </lineage>
</organism>
<feature type="region of interest" description="Disordered" evidence="1">
    <location>
        <begin position="393"/>
        <end position="416"/>
    </location>
</feature>
<dbReference type="InterPro" id="IPR029065">
    <property type="entry name" value="Enolase_C-like"/>
</dbReference>
<dbReference type="SUPFAM" id="SSF54826">
    <property type="entry name" value="Enolase N-terminal domain-like"/>
    <property type="match status" value="1"/>
</dbReference>
<dbReference type="SUPFAM" id="SSF51604">
    <property type="entry name" value="Enolase C-terminal domain-like"/>
    <property type="match status" value="1"/>
</dbReference>
<dbReference type="RefSeq" id="WP_179700272.1">
    <property type="nucleotide sequence ID" value="NZ_BAAAHA010000004.1"/>
</dbReference>
<evidence type="ECO:0000313" key="3">
    <source>
        <dbReference type="EMBL" id="NYK09277.1"/>
    </source>
</evidence>
<dbReference type="PANTHER" id="PTHR48080">
    <property type="entry name" value="D-GALACTONATE DEHYDRATASE-RELATED"/>
    <property type="match status" value="1"/>
</dbReference>
<dbReference type="InterPro" id="IPR013342">
    <property type="entry name" value="Mandelate_racemase_C"/>
</dbReference>
<protein>
    <submittedName>
        <fullName evidence="3">L-alanine-DL-glutamate epimerase-like enolase superfamily enzyme</fullName>
    </submittedName>
</protein>
<dbReference type="AlphaFoldDB" id="A0A853DLY2"/>
<dbReference type="Proteomes" id="UP000521075">
    <property type="component" value="Unassembled WGS sequence"/>
</dbReference>
<name>A0A853DLY2_9MICO</name>
<sequence>MRIDSVDFFYVAMPEVTLDADGSQDALVVRVTAGGHVGWGECEASPLTSIAAFVTPRSHGACLPVADSVLGERLDSPADIDRIAALVRRNSMDLLQAAHTFSGIEIALWDLLGRLREEPVWRLLGFEHSYAKTPYASALFGATPQETLEKGRELVARGFRAVKYGWAGFGEGSVAADADQLHAAREGIGSDGLLLVDAGQVWGGDVEAAEARLAALEDVGATWIEEPFEGAEYGAYAALSAAASRSGSVRVAGGEAAHSEALARTLLDYGHVGYLQVDTGRIGGIGPAHRAALYADRAGATFVNHTFTTHLALSASLQPFAGLRDHRICEYPAEPRRLAVDLTRDYLPIVDGELRAPDAPGLGVEVDLGALSVYRRSVEIRVDGELLFAGTGLKAPEGETTESSEPEAVGVRGASR</sequence>
<dbReference type="SFLD" id="SFLDG00179">
    <property type="entry name" value="mandelate_racemase"/>
    <property type="match status" value="1"/>
</dbReference>
<reference evidence="3 4" key="1">
    <citation type="submission" date="2020-07" db="EMBL/GenBank/DDBJ databases">
        <title>Sequencing the genomes of 1000 actinobacteria strains.</title>
        <authorList>
            <person name="Klenk H.-P."/>
        </authorList>
    </citation>
    <scope>NUCLEOTIDE SEQUENCE [LARGE SCALE GENOMIC DNA]</scope>
    <source>
        <strain evidence="3 4">DSM 15166</strain>
    </source>
</reference>
<accession>A0A853DLY2</accession>
<evidence type="ECO:0000259" key="2">
    <source>
        <dbReference type="SMART" id="SM00922"/>
    </source>
</evidence>
<dbReference type="Gene3D" id="3.30.390.10">
    <property type="entry name" value="Enolase-like, N-terminal domain"/>
    <property type="match status" value="1"/>
</dbReference>
<evidence type="ECO:0000313" key="4">
    <source>
        <dbReference type="Proteomes" id="UP000521075"/>
    </source>
</evidence>
<gene>
    <name evidence="3" type="ORF">HNR14_001158</name>
</gene>
<dbReference type="Gene3D" id="3.20.20.120">
    <property type="entry name" value="Enolase-like C-terminal domain"/>
    <property type="match status" value="1"/>
</dbReference>
<dbReference type="InterPro" id="IPR013341">
    <property type="entry name" value="Mandelate_racemase_N_dom"/>
</dbReference>
<feature type="domain" description="Mandelate racemase/muconate lactonizing enzyme C-terminal" evidence="2">
    <location>
        <begin position="144"/>
        <end position="246"/>
    </location>
</feature>
<dbReference type="Pfam" id="PF02746">
    <property type="entry name" value="MR_MLE_N"/>
    <property type="match status" value="1"/>
</dbReference>
<evidence type="ECO:0000256" key="1">
    <source>
        <dbReference type="SAM" id="MobiDB-lite"/>
    </source>
</evidence>
<dbReference type="InterPro" id="IPR036849">
    <property type="entry name" value="Enolase-like_C_sf"/>
</dbReference>
<dbReference type="SFLD" id="SFLDS00001">
    <property type="entry name" value="Enolase"/>
    <property type="match status" value="1"/>
</dbReference>
<dbReference type="InterPro" id="IPR034593">
    <property type="entry name" value="DgoD-like"/>
</dbReference>
<comment type="caution">
    <text evidence="3">The sequence shown here is derived from an EMBL/GenBank/DDBJ whole genome shotgun (WGS) entry which is preliminary data.</text>
</comment>
<dbReference type="InterPro" id="IPR029017">
    <property type="entry name" value="Enolase-like_N"/>
</dbReference>
<keyword evidence="4" id="KW-1185">Reference proteome</keyword>
<proteinExistence type="predicted"/>
<dbReference type="EMBL" id="JACCHJ010000001">
    <property type="protein sequence ID" value="NYK09277.1"/>
    <property type="molecule type" value="Genomic_DNA"/>
</dbReference>
<dbReference type="Pfam" id="PF13378">
    <property type="entry name" value="MR_MLE_C"/>
    <property type="match status" value="1"/>
</dbReference>
<dbReference type="SMART" id="SM00922">
    <property type="entry name" value="MR_MLE"/>
    <property type="match status" value="1"/>
</dbReference>